<sequence>MKKILMSVFFIPALFISQNVGINTAEPSRKLDVNGNLKVSSIPVKTGNVDYSRILHSDKTSGNIDYILISDLFKAPNNNSDVQRKIYLADTPVTANECTCSDLTFRINNNNTAEFKLNSNTIFTTNNNATQFVMGYGIKRWSNNSPIYTYQNGFTTFTSTNYNTFQTLDATLFPSSTDNTIRIYTIVPPNQKTLYRVTLTKNTNNDSGTNKYLYGIICERFSMQSL</sequence>
<dbReference type="EMBL" id="CP094529">
    <property type="protein sequence ID" value="UOE39044.1"/>
    <property type="molecule type" value="Genomic_DNA"/>
</dbReference>
<gene>
    <name evidence="1" type="ORF">MTP08_04520</name>
</gene>
<dbReference type="Proteomes" id="UP000831068">
    <property type="component" value="Chromosome"/>
</dbReference>
<proteinExistence type="predicted"/>
<reference evidence="1 2" key="1">
    <citation type="submission" date="2022-03" db="EMBL/GenBank/DDBJ databases">
        <title>Chryseobacterium sp. isolated from the Andong Sikhe.</title>
        <authorList>
            <person name="Won M."/>
            <person name="Kim S.-J."/>
            <person name="Kwon S.-W."/>
        </authorList>
    </citation>
    <scope>NUCLEOTIDE SEQUENCE [LARGE SCALE GENOMIC DNA]</scope>
    <source>
        <strain evidence="1 2">ADR-1</strain>
    </source>
</reference>
<keyword evidence="2" id="KW-1185">Reference proteome</keyword>
<protein>
    <submittedName>
        <fullName evidence="1">Uncharacterized protein</fullName>
    </submittedName>
</protein>
<accession>A0ABY4BJU1</accession>
<evidence type="ECO:0000313" key="1">
    <source>
        <dbReference type="EMBL" id="UOE39044.1"/>
    </source>
</evidence>
<organism evidence="1 2">
    <name type="scientific">Chryseobacterium oryzae</name>
    <dbReference type="NCBI Taxonomy" id="2929799"/>
    <lineage>
        <taxon>Bacteria</taxon>
        <taxon>Pseudomonadati</taxon>
        <taxon>Bacteroidota</taxon>
        <taxon>Flavobacteriia</taxon>
        <taxon>Flavobacteriales</taxon>
        <taxon>Weeksellaceae</taxon>
        <taxon>Chryseobacterium group</taxon>
        <taxon>Chryseobacterium</taxon>
    </lineage>
</organism>
<dbReference type="RefSeq" id="WP_243577226.1">
    <property type="nucleotide sequence ID" value="NZ_CP094529.1"/>
</dbReference>
<evidence type="ECO:0000313" key="2">
    <source>
        <dbReference type="Proteomes" id="UP000831068"/>
    </source>
</evidence>
<name>A0ABY4BJU1_9FLAO</name>